<reference evidence="1 2" key="1">
    <citation type="submission" date="2015-12" db="EMBL/GenBank/DDBJ databases">
        <title>Draft genome of the nematode, Onchocerca flexuosa.</title>
        <authorList>
            <person name="Mitreva M."/>
        </authorList>
    </citation>
    <scope>NUCLEOTIDE SEQUENCE [LARGE SCALE GENOMIC DNA]</scope>
    <source>
        <strain evidence="1">Red Deer</strain>
    </source>
</reference>
<feature type="non-terminal residue" evidence="1">
    <location>
        <position position="1"/>
    </location>
</feature>
<sequence>PLILRSTGDLSRKDENDFNNHFYKGECHERYHKLISFVSKFLNEYKGISKFVMIWLSMIAHDTANGLYRTDKYFANFFREHVNNLNNSFIFVMGDHGLRFGKIRATSPGLIEDNNPFFMIALPKYLRSNEQLILNLKRNSRRHTSHFDFYATLYDIARYARNDNFRKWNEYDFSFLNHQ</sequence>
<dbReference type="InterPro" id="IPR004245">
    <property type="entry name" value="DUF229"/>
</dbReference>
<dbReference type="Proteomes" id="UP000242913">
    <property type="component" value="Unassembled WGS sequence"/>
</dbReference>
<dbReference type="Pfam" id="PF02995">
    <property type="entry name" value="DUF229"/>
    <property type="match status" value="1"/>
</dbReference>
<evidence type="ECO:0000313" key="1">
    <source>
        <dbReference type="EMBL" id="OZC05674.1"/>
    </source>
</evidence>
<dbReference type="SUPFAM" id="SSF53649">
    <property type="entry name" value="Alkaline phosphatase-like"/>
    <property type="match status" value="1"/>
</dbReference>
<dbReference type="PANTHER" id="PTHR10974">
    <property type="entry name" value="FI08016P-RELATED"/>
    <property type="match status" value="1"/>
</dbReference>
<protein>
    <recommendedName>
        <fullName evidence="3">Sulfatase domain-containing protein</fullName>
    </recommendedName>
</protein>
<evidence type="ECO:0008006" key="3">
    <source>
        <dbReference type="Google" id="ProtNLM"/>
    </source>
</evidence>
<dbReference type="InterPro" id="IPR017850">
    <property type="entry name" value="Alkaline_phosphatase_core_sf"/>
</dbReference>
<dbReference type="OrthoDB" id="5834279at2759"/>
<organism evidence="1 2">
    <name type="scientific">Onchocerca flexuosa</name>
    <dbReference type="NCBI Taxonomy" id="387005"/>
    <lineage>
        <taxon>Eukaryota</taxon>
        <taxon>Metazoa</taxon>
        <taxon>Ecdysozoa</taxon>
        <taxon>Nematoda</taxon>
        <taxon>Chromadorea</taxon>
        <taxon>Rhabditida</taxon>
        <taxon>Spirurina</taxon>
        <taxon>Spiruromorpha</taxon>
        <taxon>Filarioidea</taxon>
        <taxon>Onchocercidae</taxon>
        <taxon>Onchocerca</taxon>
    </lineage>
</organism>
<proteinExistence type="predicted"/>
<name>A0A238BKU9_9BILA</name>
<dbReference type="AlphaFoldDB" id="A0A238BKU9"/>
<dbReference type="Gene3D" id="3.40.720.10">
    <property type="entry name" value="Alkaline Phosphatase, subunit A"/>
    <property type="match status" value="1"/>
</dbReference>
<dbReference type="PANTHER" id="PTHR10974:SF75">
    <property type="entry name" value="SULFATASE DOMAIN-CONTAINING PROTEIN"/>
    <property type="match status" value="1"/>
</dbReference>
<accession>A0A238BKU9</accession>
<evidence type="ECO:0000313" key="2">
    <source>
        <dbReference type="Proteomes" id="UP000242913"/>
    </source>
</evidence>
<keyword evidence="2" id="KW-1185">Reference proteome</keyword>
<dbReference type="EMBL" id="KZ270554">
    <property type="protein sequence ID" value="OZC05674.1"/>
    <property type="molecule type" value="Genomic_DNA"/>
</dbReference>
<gene>
    <name evidence="1" type="ORF">X798_07351</name>
</gene>
<dbReference type="GO" id="GO:0005615">
    <property type="term" value="C:extracellular space"/>
    <property type="evidence" value="ECO:0007669"/>
    <property type="project" value="TreeGrafter"/>
</dbReference>